<evidence type="ECO:0000259" key="10">
    <source>
        <dbReference type="PROSITE" id="PS50109"/>
    </source>
</evidence>
<evidence type="ECO:0000256" key="5">
    <source>
        <dbReference type="ARBA" id="ARBA00022741"/>
    </source>
</evidence>
<dbReference type="GO" id="GO:0006355">
    <property type="term" value="P:regulation of DNA-templated transcription"/>
    <property type="evidence" value="ECO:0007669"/>
    <property type="project" value="InterPro"/>
</dbReference>
<dbReference type="InterPro" id="IPR013767">
    <property type="entry name" value="PAS_fold"/>
</dbReference>
<dbReference type="CDD" id="cd00082">
    <property type="entry name" value="HisKA"/>
    <property type="match status" value="1"/>
</dbReference>
<keyword evidence="6" id="KW-0418">Kinase</keyword>
<dbReference type="InterPro" id="IPR036890">
    <property type="entry name" value="HATPase_C_sf"/>
</dbReference>
<dbReference type="SUPFAM" id="SSF55785">
    <property type="entry name" value="PYP-like sensor domain (PAS domain)"/>
    <property type="match status" value="1"/>
</dbReference>
<comment type="catalytic activity">
    <reaction evidence="1">
        <text>ATP + protein L-histidine = ADP + protein N-phospho-L-histidine.</text>
        <dbReference type="EC" id="2.7.13.3"/>
    </reaction>
</comment>
<dbReference type="InterPro" id="IPR001610">
    <property type="entry name" value="PAC"/>
</dbReference>
<dbReference type="SUPFAM" id="SSF47384">
    <property type="entry name" value="Homodimeric domain of signal transducing histidine kinase"/>
    <property type="match status" value="1"/>
</dbReference>
<proteinExistence type="predicted"/>
<dbReference type="InterPro" id="IPR005467">
    <property type="entry name" value="His_kinase_dom"/>
</dbReference>
<dbReference type="Gene3D" id="3.30.450.20">
    <property type="entry name" value="PAS domain"/>
    <property type="match status" value="1"/>
</dbReference>
<dbReference type="CDD" id="cd00156">
    <property type="entry name" value="REC"/>
    <property type="match status" value="1"/>
</dbReference>
<evidence type="ECO:0000259" key="12">
    <source>
        <dbReference type="PROSITE" id="PS50112"/>
    </source>
</evidence>
<evidence type="ECO:0000256" key="6">
    <source>
        <dbReference type="ARBA" id="ARBA00022777"/>
    </source>
</evidence>
<organism evidence="14">
    <name type="scientific">Moorena producens (strain JHB)</name>
    <dbReference type="NCBI Taxonomy" id="1454205"/>
    <lineage>
        <taxon>Bacteria</taxon>
        <taxon>Bacillati</taxon>
        <taxon>Cyanobacteriota</taxon>
        <taxon>Cyanophyceae</taxon>
        <taxon>Coleofasciculales</taxon>
        <taxon>Coleofasciculaceae</taxon>
        <taxon>Moorena</taxon>
    </lineage>
</organism>
<dbReference type="CDD" id="cd00130">
    <property type="entry name" value="PAS"/>
    <property type="match status" value="1"/>
</dbReference>
<dbReference type="InterPro" id="IPR000014">
    <property type="entry name" value="PAS"/>
</dbReference>
<dbReference type="Pfam" id="PF00512">
    <property type="entry name" value="HisKA"/>
    <property type="match status" value="1"/>
</dbReference>
<dbReference type="SMART" id="SM00091">
    <property type="entry name" value="PAS"/>
    <property type="match status" value="1"/>
</dbReference>
<sequence length="706" mass="78625">MSKCSQPKAESYDVYYDVSTVSLKTDPLRTISKTDPHQRSLITNLANCLPKSELRTHHFRTHHSRIISFDSSGARPMYNPLVNVLLVDDDEDDYILTRDLLSENQSARFTLTWVETYAKGLEMIGQNHHDVYLLDYRLGEHNGLELLREAIARGCTAPIILLTAQGDHEVDMEAMKAGAADYLDKSQLRAPLLERSIRYALERQQAQQKIREQAALLDVATDAILVRDLDNTISFWNKGAECLYGWQTAEVIGKKEHLLLYEQAPAELAEADQSVAKTGEWYGELNQVTKDGKEIIVESRWTLVQNPQGQPKSILIVNTNITEKKQLETQFLHAQRMESIGTLAGGIAHDLNNLLAPILMSAQLLQLKISDQRHLQLLKTVENNARRGAGLVKQVLSFARGVTGQRTVLQVRHLIREIRHIILETFPRSIELSTDIDPNLWSVSGDATQLHQVLMNLCINARDAMVDGGTLTLSGQNIFLDQNYARMHIDADVGSYIVVTVADTGIGIPLKIQPRIFEPFFTTKEIGQGTGLGLSTVRGIVKSHGGFVNVYSEVGVGTHFKVYLPAVEHSPIPSEEELELPTGNGELILVVDDEAAIGDITKTSLENYGYRVIISRDGREAIALYRQHQHDIRLVLMDMMMPVMDGPTTILRLREINSQIKIIGISGLPVSDKVDAAAEAGVKTFLSKPYTAKQLLQAIDGVLKGR</sequence>
<reference evidence="14" key="1">
    <citation type="journal article" date="2017" name="Proc. Natl. Acad. Sci. U.S.A.">
        <title>Comparative genomics uncovers the prolific and distinctive metabolic potential of the cyanobacterial genus Moorea.</title>
        <authorList>
            <person name="Leao T."/>
            <person name="Castelao G."/>
            <person name="Korobeynikov A."/>
            <person name="Monroe E.A."/>
            <person name="Podell S."/>
            <person name="Glukhov E."/>
            <person name="Allen E.E."/>
            <person name="Gerwick W.H."/>
            <person name="Gerwick L."/>
        </authorList>
    </citation>
    <scope>NUCLEOTIDE SEQUENCE</scope>
    <source>
        <strain evidence="14">JHB</strain>
    </source>
</reference>
<dbReference type="EMBL" id="CP017708">
    <property type="protein sequence ID" value="AOY84839.2"/>
    <property type="molecule type" value="Genomic_DNA"/>
</dbReference>
<dbReference type="EC" id="2.7.13.3" evidence="2"/>
<dbReference type="GO" id="GO:0000155">
    <property type="term" value="F:phosphorelay sensor kinase activity"/>
    <property type="evidence" value="ECO:0007669"/>
    <property type="project" value="InterPro"/>
</dbReference>
<keyword evidence="7" id="KW-0067">ATP-binding</keyword>
<dbReference type="InterPro" id="IPR003661">
    <property type="entry name" value="HisK_dim/P_dom"/>
</dbReference>
<dbReference type="SMART" id="SM00387">
    <property type="entry name" value="HATPase_c"/>
    <property type="match status" value="1"/>
</dbReference>
<dbReference type="NCBIfam" id="TIGR00229">
    <property type="entry name" value="sensory_box"/>
    <property type="match status" value="1"/>
</dbReference>
<keyword evidence="3 9" id="KW-0597">Phosphoprotein</keyword>
<evidence type="ECO:0000256" key="7">
    <source>
        <dbReference type="ARBA" id="ARBA00022840"/>
    </source>
</evidence>
<feature type="domain" description="PAS" evidence="12">
    <location>
        <begin position="209"/>
        <end position="279"/>
    </location>
</feature>
<dbReference type="Proteomes" id="UP000176944">
    <property type="component" value="Chromosome"/>
</dbReference>
<dbReference type="InterPro" id="IPR003594">
    <property type="entry name" value="HATPase_dom"/>
</dbReference>
<dbReference type="AlphaFoldDB" id="A0A1D9GB24"/>
<dbReference type="GO" id="GO:0005524">
    <property type="term" value="F:ATP binding"/>
    <property type="evidence" value="ECO:0007669"/>
    <property type="project" value="UniProtKB-KW"/>
</dbReference>
<name>A0A1D9GB24_MOOP1</name>
<dbReference type="PANTHER" id="PTHR43065:SF46">
    <property type="entry name" value="C4-DICARBOXYLATE TRANSPORT SENSOR PROTEIN DCTB"/>
    <property type="match status" value="1"/>
</dbReference>
<dbReference type="SUPFAM" id="SSF55874">
    <property type="entry name" value="ATPase domain of HSP90 chaperone/DNA topoisomerase II/histidine kinase"/>
    <property type="match status" value="1"/>
</dbReference>
<dbReference type="Pfam" id="PF00072">
    <property type="entry name" value="Response_reg"/>
    <property type="match status" value="2"/>
</dbReference>
<evidence type="ECO:0000256" key="9">
    <source>
        <dbReference type="PROSITE-ProRule" id="PRU00169"/>
    </source>
</evidence>
<evidence type="ECO:0000256" key="2">
    <source>
        <dbReference type="ARBA" id="ARBA00012438"/>
    </source>
</evidence>
<dbReference type="Gene3D" id="3.30.565.10">
    <property type="entry name" value="Histidine kinase-like ATPase, C-terminal domain"/>
    <property type="match status" value="1"/>
</dbReference>
<dbReference type="PROSITE" id="PS50110">
    <property type="entry name" value="RESPONSE_REGULATORY"/>
    <property type="match status" value="2"/>
</dbReference>
<dbReference type="Pfam" id="PF00989">
    <property type="entry name" value="PAS"/>
    <property type="match status" value="1"/>
</dbReference>
<evidence type="ECO:0000256" key="3">
    <source>
        <dbReference type="ARBA" id="ARBA00022553"/>
    </source>
</evidence>
<evidence type="ECO:0000313" key="14">
    <source>
        <dbReference type="EMBL" id="AOY84839.2"/>
    </source>
</evidence>
<feature type="modified residue" description="4-aspartylphosphate" evidence="9">
    <location>
        <position position="638"/>
    </location>
</feature>
<keyword evidence="5" id="KW-0547">Nucleotide-binding</keyword>
<dbReference type="PROSITE" id="PS50109">
    <property type="entry name" value="HIS_KIN"/>
    <property type="match status" value="1"/>
</dbReference>
<feature type="modified residue" description="4-aspartylphosphate" evidence="9">
    <location>
        <position position="135"/>
    </location>
</feature>
<dbReference type="PROSITE" id="PS50113">
    <property type="entry name" value="PAC"/>
    <property type="match status" value="1"/>
</dbReference>
<dbReference type="Pfam" id="PF02518">
    <property type="entry name" value="HATPase_c"/>
    <property type="match status" value="1"/>
</dbReference>
<dbReference type="PROSITE" id="PS50112">
    <property type="entry name" value="PAS"/>
    <property type="match status" value="1"/>
</dbReference>
<dbReference type="SUPFAM" id="SSF52172">
    <property type="entry name" value="CheY-like"/>
    <property type="match status" value="2"/>
</dbReference>
<dbReference type="InterPro" id="IPR001789">
    <property type="entry name" value="Sig_transdc_resp-reg_receiver"/>
</dbReference>
<keyword evidence="4" id="KW-0808">Transferase</keyword>
<feature type="domain" description="Response regulatory" evidence="11">
    <location>
        <begin position="83"/>
        <end position="200"/>
    </location>
</feature>
<feature type="domain" description="PAC" evidence="13">
    <location>
        <begin position="281"/>
        <end position="333"/>
    </location>
</feature>
<keyword evidence="8" id="KW-0902">Two-component regulatory system</keyword>
<accession>A0A1D9GB24</accession>
<dbReference type="InterPro" id="IPR004358">
    <property type="entry name" value="Sig_transdc_His_kin-like_C"/>
</dbReference>
<evidence type="ECO:0000256" key="1">
    <source>
        <dbReference type="ARBA" id="ARBA00000085"/>
    </source>
</evidence>
<dbReference type="InterPro" id="IPR035965">
    <property type="entry name" value="PAS-like_dom_sf"/>
</dbReference>
<dbReference type="PANTHER" id="PTHR43065">
    <property type="entry name" value="SENSOR HISTIDINE KINASE"/>
    <property type="match status" value="1"/>
</dbReference>
<reference evidence="14" key="2">
    <citation type="submission" date="2022-10" db="EMBL/GenBank/DDBJ databases">
        <authorList>
            <person name="Ngo T.-E."/>
        </authorList>
    </citation>
    <scope>NUCLEOTIDE SEQUENCE</scope>
    <source>
        <strain evidence="14">JHB</strain>
    </source>
</reference>
<evidence type="ECO:0000256" key="4">
    <source>
        <dbReference type="ARBA" id="ARBA00022679"/>
    </source>
</evidence>
<evidence type="ECO:0000256" key="8">
    <source>
        <dbReference type="ARBA" id="ARBA00023012"/>
    </source>
</evidence>
<dbReference type="SMART" id="SM00388">
    <property type="entry name" value="HisKA"/>
    <property type="match status" value="1"/>
</dbReference>
<dbReference type="InterPro" id="IPR011006">
    <property type="entry name" value="CheY-like_superfamily"/>
</dbReference>
<dbReference type="Gene3D" id="1.10.287.130">
    <property type="match status" value="1"/>
</dbReference>
<dbReference type="SMART" id="SM00086">
    <property type="entry name" value="PAC"/>
    <property type="match status" value="1"/>
</dbReference>
<feature type="domain" description="Histidine kinase" evidence="10">
    <location>
        <begin position="346"/>
        <end position="568"/>
    </location>
</feature>
<evidence type="ECO:0000259" key="11">
    <source>
        <dbReference type="PROSITE" id="PS50110"/>
    </source>
</evidence>
<dbReference type="InterPro" id="IPR036097">
    <property type="entry name" value="HisK_dim/P_sf"/>
</dbReference>
<gene>
    <name evidence="14" type="ORF">BJP36_22985</name>
</gene>
<feature type="domain" description="Response regulatory" evidence="11">
    <location>
        <begin position="587"/>
        <end position="703"/>
    </location>
</feature>
<dbReference type="PRINTS" id="PR00344">
    <property type="entry name" value="BCTRLSENSOR"/>
</dbReference>
<dbReference type="SMART" id="SM00448">
    <property type="entry name" value="REC"/>
    <property type="match status" value="2"/>
</dbReference>
<dbReference type="InterPro" id="IPR000700">
    <property type="entry name" value="PAS-assoc_C"/>
</dbReference>
<evidence type="ECO:0000259" key="13">
    <source>
        <dbReference type="PROSITE" id="PS50113"/>
    </source>
</evidence>
<protein>
    <recommendedName>
        <fullName evidence="2">histidine kinase</fullName>
        <ecNumber evidence="2">2.7.13.3</ecNumber>
    </recommendedName>
</protein>
<dbReference type="CDD" id="cd17546">
    <property type="entry name" value="REC_hyHK_CKI1_RcsC-like"/>
    <property type="match status" value="1"/>
</dbReference>
<dbReference type="Gene3D" id="3.40.50.2300">
    <property type="match status" value="2"/>
</dbReference>